<reference evidence="2" key="1">
    <citation type="submission" date="2015-11" db="EMBL/GenBank/DDBJ databases">
        <title>Complete genome sequence of a polyethylene-glycol degrader Sphingopyxis macrogoltabida 203N (NBRC 111659).</title>
        <authorList>
            <person name="Yoshiyuki O."/>
            <person name="Shouta N."/>
            <person name="Nagata Y."/>
            <person name="Numata M."/>
            <person name="Tsuchikane K."/>
            <person name="Hosoyama A."/>
            <person name="Yamazoe A."/>
            <person name="Tsuda M."/>
            <person name="Fujita N."/>
            <person name="Kawai F."/>
        </authorList>
    </citation>
    <scope>NUCLEOTIDE SEQUENCE [LARGE SCALE GENOMIC DNA]</scope>
    <source>
        <strain evidence="2">203N</strain>
    </source>
</reference>
<sequence>MTSPILDEIERFLALTGMKPTPFSLRVTGGKDRHLVRAARNGRQLRPAMQEKARRFMTDYAMNVARDSRA</sequence>
<dbReference type="Proteomes" id="UP000076088">
    <property type="component" value="Chromosome"/>
</dbReference>
<organism evidence="1 2">
    <name type="scientific">Sphingopyxis macrogoltabida</name>
    <name type="common">Sphingomonas macrogoltabidus</name>
    <dbReference type="NCBI Taxonomy" id="33050"/>
    <lineage>
        <taxon>Bacteria</taxon>
        <taxon>Pseudomonadati</taxon>
        <taxon>Pseudomonadota</taxon>
        <taxon>Alphaproteobacteria</taxon>
        <taxon>Sphingomonadales</taxon>
        <taxon>Sphingomonadaceae</taxon>
        <taxon>Sphingopyxis</taxon>
    </lineage>
</organism>
<accession>A0AAC8Z1Y4</accession>
<name>A0AAC8Z1Y4_SPHMC</name>
<keyword evidence="2" id="KW-1185">Reference proteome</keyword>
<evidence type="ECO:0000313" key="2">
    <source>
        <dbReference type="Proteomes" id="UP000076088"/>
    </source>
</evidence>
<gene>
    <name evidence="1" type="ORF">ATM17_15190</name>
</gene>
<dbReference type="KEGG" id="smaz:LH19_14595"/>
<evidence type="ECO:0000313" key="1">
    <source>
        <dbReference type="EMBL" id="AMU90370.1"/>
    </source>
</evidence>
<proteinExistence type="predicted"/>
<protein>
    <submittedName>
        <fullName evidence="1">Uncharacterized protein</fullName>
    </submittedName>
</protein>
<dbReference type="EMBL" id="CP013344">
    <property type="protein sequence ID" value="AMU90370.1"/>
    <property type="molecule type" value="Genomic_DNA"/>
</dbReference>
<dbReference type="RefSeq" id="WP_054729138.1">
    <property type="nucleotide sequence ID" value="NZ_CP009429.1"/>
</dbReference>
<reference evidence="1 2" key="2">
    <citation type="journal article" date="2016" name="Genome Announc.">
        <title>Complete Genome Sequence of Sphingopyxis macrogoltabida Strain 203N (NBRC 111659), a Polyethylene Glycol Degrader.</title>
        <authorList>
            <person name="Ohtsubo Y."/>
            <person name="Nonoyama S."/>
            <person name="Nagata Y."/>
            <person name="Numata M."/>
            <person name="Tsuchikane K."/>
            <person name="Hosoyama A."/>
            <person name="Yamazoe A."/>
            <person name="Tsuda M."/>
            <person name="Fujita N."/>
            <person name="Kawai F."/>
        </authorList>
    </citation>
    <scope>NUCLEOTIDE SEQUENCE [LARGE SCALE GENOMIC DNA]</scope>
    <source>
        <strain evidence="1 2">203N</strain>
    </source>
</reference>
<dbReference type="AlphaFoldDB" id="A0AAC8Z1Y4"/>